<organism evidence="1 2">
    <name type="scientific">Irpex rosettiformis</name>
    <dbReference type="NCBI Taxonomy" id="378272"/>
    <lineage>
        <taxon>Eukaryota</taxon>
        <taxon>Fungi</taxon>
        <taxon>Dikarya</taxon>
        <taxon>Basidiomycota</taxon>
        <taxon>Agaricomycotina</taxon>
        <taxon>Agaricomycetes</taxon>
        <taxon>Polyporales</taxon>
        <taxon>Irpicaceae</taxon>
        <taxon>Irpex</taxon>
    </lineage>
</organism>
<evidence type="ECO:0000313" key="2">
    <source>
        <dbReference type="Proteomes" id="UP001055072"/>
    </source>
</evidence>
<dbReference type="EMBL" id="MU274930">
    <property type="protein sequence ID" value="KAI0085570.1"/>
    <property type="molecule type" value="Genomic_DNA"/>
</dbReference>
<keyword evidence="2" id="KW-1185">Reference proteome</keyword>
<sequence length="64" mass="7166">MIARPCTPTAQPLDSVRPMPRWSSSVNFGSSNCWTLWIGFQSGKGFGYVSKSDDNEVWIFHLDG</sequence>
<evidence type="ECO:0000313" key="1">
    <source>
        <dbReference type="EMBL" id="KAI0085570.1"/>
    </source>
</evidence>
<gene>
    <name evidence="1" type="ORF">BDY19DRAFT_965765</name>
</gene>
<dbReference type="Proteomes" id="UP001055072">
    <property type="component" value="Unassembled WGS sequence"/>
</dbReference>
<reference evidence="1" key="1">
    <citation type="journal article" date="2021" name="Environ. Microbiol.">
        <title>Gene family expansions and transcriptome signatures uncover fungal adaptations to wood decay.</title>
        <authorList>
            <person name="Hage H."/>
            <person name="Miyauchi S."/>
            <person name="Viragh M."/>
            <person name="Drula E."/>
            <person name="Min B."/>
            <person name="Chaduli D."/>
            <person name="Navarro D."/>
            <person name="Favel A."/>
            <person name="Norest M."/>
            <person name="Lesage-Meessen L."/>
            <person name="Balint B."/>
            <person name="Merenyi Z."/>
            <person name="de Eugenio L."/>
            <person name="Morin E."/>
            <person name="Martinez A.T."/>
            <person name="Baldrian P."/>
            <person name="Stursova M."/>
            <person name="Martinez M.J."/>
            <person name="Novotny C."/>
            <person name="Magnuson J.K."/>
            <person name="Spatafora J.W."/>
            <person name="Maurice S."/>
            <person name="Pangilinan J."/>
            <person name="Andreopoulos W."/>
            <person name="LaButti K."/>
            <person name="Hundley H."/>
            <person name="Na H."/>
            <person name="Kuo A."/>
            <person name="Barry K."/>
            <person name="Lipzen A."/>
            <person name="Henrissat B."/>
            <person name="Riley R."/>
            <person name="Ahrendt S."/>
            <person name="Nagy L.G."/>
            <person name="Grigoriev I.V."/>
            <person name="Martin F."/>
            <person name="Rosso M.N."/>
        </authorList>
    </citation>
    <scope>NUCLEOTIDE SEQUENCE</scope>
    <source>
        <strain evidence="1">CBS 384.51</strain>
    </source>
</reference>
<accession>A0ACB8TU80</accession>
<name>A0ACB8TU80_9APHY</name>
<proteinExistence type="predicted"/>
<protein>
    <submittedName>
        <fullName evidence="1">Uncharacterized protein</fullName>
    </submittedName>
</protein>
<comment type="caution">
    <text evidence="1">The sequence shown here is derived from an EMBL/GenBank/DDBJ whole genome shotgun (WGS) entry which is preliminary data.</text>
</comment>